<dbReference type="EMBL" id="JAAMPC010000013">
    <property type="protein sequence ID" value="KAG2270935.1"/>
    <property type="molecule type" value="Genomic_DNA"/>
</dbReference>
<dbReference type="InterPro" id="IPR012340">
    <property type="entry name" value="NA-bd_OB-fold"/>
</dbReference>
<evidence type="ECO:0000256" key="1">
    <source>
        <dbReference type="SAM" id="MobiDB-lite"/>
    </source>
</evidence>
<reference evidence="2 3" key="1">
    <citation type="submission" date="2020-02" db="EMBL/GenBank/DDBJ databases">
        <authorList>
            <person name="Ma Q."/>
            <person name="Huang Y."/>
            <person name="Song X."/>
            <person name="Pei D."/>
        </authorList>
    </citation>
    <scope>NUCLEOTIDE SEQUENCE [LARGE SCALE GENOMIC DNA]</scope>
    <source>
        <strain evidence="2">Sxm20200214</strain>
        <tissue evidence="2">Leaf</tissue>
    </source>
</reference>
<gene>
    <name evidence="2" type="ORF">Bca52824_065490</name>
</gene>
<evidence type="ECO:0008006" key="4">
    <source>
        <dbReference type="Google" id="ProtNLM"/>
    </source>
</evidence>
<name>A0A8X7QII7_BRACI</name>
<dbReference type="OrthoDB" id="10403959at2759"/>
<dbReference type="Gene3D" id="2.40.50.140">
    <property type="entry name" value="Nucleic acid-binding proteins"/>
    <property type="match status" value="1"/>
</dbReference>
<keyword evidence="3" id="KW-1185">Reference proteome</keyword>
<dbReference type="AlphaFoldDB" id="A0A8X7QII7"/>
<proteinExistence type="predicted"/>
<organism evidence="2 3">
    <name type="scientific">Brassica carinata</name>
    <name type="common">Ethiopian mustard</name>
    <name type="synonym">Abyssinian cabbage</name>
    <dbReference type="NCBI Taxonomy" id="52824"/>
    <lineage>
        <taxon>Eukaryota</taxon>
        <taxon>Viridiplantae</taxon>
        <taxon>Streptophyta</taxon>
        <taxon>Embryophyta</taxon>
        <taxon>Tracheophyta</taxon>
        <taxon>Spermatophyta</taxon>
        <taxon>Magnoliopsida</taxon>
        <taxon>eudicotyledons</taxon>
        <taxon>Gunneridae</taxon>
        <taxon>Pentapetalae</taxon>
        <taxon>rosids</taxon>
        <taxon>malvids</taxon>
        <taxon>Brassicales</taxon>
        <taxon>Brassicaceae</taxon>
        <taxon>Brassiceae</taxon>
        <taxon>Brassica</taxon>
    </lineage>
</organism>
<dbReference type="Proteomes" id="UP000886595">
    <property type="component" value="Unassembled WGS sequence"/>
</dbReference>
<evidence type="ECO:0000313" key="2">
    <source>
        <dbReference type="EMBL" id="KAG2270935.1"/>
    </source>
</evidence>
<comment type="caution">
    <text evidence="2">The sequence shown here is derived from an EMBL/GenBank/DDBJ whole genome shotgun (WGS) entry which is preliminary data.</text>
</comment>
<accession>A0A8X7QII7</accession>
<sequence>MGSPPSMYSPTTTKSQSSLSVKHQPHLWRIRLPRYSKTAEVRFLKFWEAKNVKKGGQLMGADFLLVEEKSTPVTSSLTTPVNVCVSLFDGLAFAFHSKLDSYGSEPKREISSFTCLFCDKTNAVAAALMYRVELSVSDLKDDAVFVAFDMEIVTFTSIRASEAAQILGTSVNYHVYNEIPSFSDTVGKNYIFQLKLGKFNFTSKHQTFTIPRIITEKQRPPLPDFFIHGDGQDPNDDVPVEKPVVSNGFCWFC</sequence>
<feature type="region of interest" description="Disordered" evidence="1">
    <location>
        <begin position="1"/>
        <end position="20"/>
    </location>
</feature>
<protein>
    <recommendedName>
        <fullName evidence="4">Replication factor A C-terminal domain-containing protein</fullName>
    </recommendedName>
</protein>
<evidence type="ECO:0000313" key="3">
    <source>
        <dbReference type="Proteomes" id="UP000886595"/>
    </source>
</evidence>